<evidence type="ECO:0000256" key="2">
    <source>
        <dbReference type="ARBA" id="ARBA00022692"/>
    </source>
</evidence>
<dbReference type="PANTHER" id="PTHR24221:SF503">
    <property type="entry name" value="MITOCHONDRIAL POTASSIUM CHANNEL ATP-BINDING SUBUNIT"/>
    <property type="match status" value="1"/>
</dbReference>
<dbReference type="GO" id="GO:0005524">
    <property type="term" value="F:ATP binding"/>
    <property type="evidence" value="ECO:0007669"/>
    <property type="project" value="InterPro"/>
</dbReference>
<evidence type="ECO:0000259" key="6">
    <source>
        <dbReference type="PROSITE" id="PS50929"/>
    </source>
</evidence>
<feature type="transmembrane region" description="Helical" evidence="5">
    <location>
        <begin position="112"/>
        <end position="135"/>
    </location>
</feature>
<evidence type="ECO:0000256" key="1">
    <source>
        <dbReference type="ARBA" id="ARBA00004141"/>
    </source>
</evidence>
<keyword evidence="3 5" id="KW-1133">Transmembrane helix</keyword>
<evidence type="ECO:0000256" key="4">
    <source>
        <dbReference type="ARBA" id="ARBA00023136"/>
    </source>
</evidence>
<evidence type="ECO:0000313" key="7">
    <source>
        <dbReference type="EMBL" id="KAG9237779.1"/>
    </source>
</evidence>
<dbReference type="GO" id="GO:0140359">
    <property type="term" value="F:ABC-type transporter activity"/>
    <property type="evidence" value="ECO:0007669"/>
    <property type="project" value="InterPro"/>
</dbReference>
<dbReference type="SUPFAM" id="SSF90123">
    <property type="entry name" value="ABC transporter transmembrane region"/>
    <property type="match status" value="1"/>
</dbReference>
<dbReference type="PROSITE" id="PS50929">
    <property type="entry name" value="ABC_TM1F"/>
    <property type="match status" value="1"/>
</dbReference>
<feature type="domain" description="ABC transmembrane type-1" evidence="6">
    <location>
        <begin position="4"/>
        <end position="171"/>
    </location>
</feature>
<sequence>MRTVLGFCMTGSLKLGENVIFGHLVELPNCIVPPGLVNFFCLTFFALSLVALLGHVISGSCFGIVSEHAILKTRDISFQTILQQDTEWFLQPARSTSALVSIGMASGHLNGLSGVIISTIVFALVTAIGGAILAHIVAWKIAIMLFATSPLVVVVGYARLRVLVNWWRRINWPTRKLRRQQ</sequence>
<organism evidence="7 8">
    <name type="scientific">Amylocarpus encephaloides</name>
    <dbReference type="NCBI Taxonomy" id="45428"/>
    <lineage>
        <taxon>Eukaryota</taxon>
        <taxon>Fungi</taxon>
        <taxon>Dikarya</taxon>
        <taxon>Ascomycota</taxon>
        <taxon>Pezizomycotina</taxon>
        <taxon>Leotiomycetes</taxon>
        <taxon>Helotiales</taxon>
        <taxon>Helotiales incertae sedis</taxon>
        <taxon>Amylocarpus</taxon>
    </lineage>
</organism>
<dbReference type="PANTHER" id="PTHR24221">
    <property type="entry name" value="ATP-BINDING CASSETTE SUB-FAMILY B"/>
    <property type="match status" value="1"/>
</dbReference>
<name>A0A9P8C8I0_9HELO</name>
<comment type="subcellular location">
    <subcellularLocation>
        <location evidence="1">Membrane</location>
        <topology evidence="1">Multi-pass membrane protein</topology>
    </subcellularLocation>
</comment>
<dbReference type="InterPro" id="IPR036640">
    <property type="entry name" value="ABC1_TM_sf"/>
</dbReference>
<gene>
    <name evidence="7" type="ORF">BJ875DRAFT_452774</name>
</gene>
<evidence type="ECO:0000256" key="5">
    <source>
        <dbReference type="SAM" id="Phobius"/>
    </source>
</evidence>
<protein>
    <recommendedName>
        <fullName evidence="6">ABC transmembrane type-1 domain-containing protein</fullName>
    </recommendedName>
</protein>
<dbReference type="Gene3D" id="1.20.1560.10">
    <property type="entry name" value="ABC transporter type 1, transmembrane domain"/>
    <property type="match status" value="1"/>
</dbReference>
<proteinExistence type="predicted"/>
<dbReference type="InterPro" id="IPR011527">
    <property type="entry name" value="ABC1_TM_dom"/>
</dbReference>
<evidence type="ECO:0000313" key="8">
    <source>
        <dbReference type="Proteomes" id="UP000824998"/>
    </source>
</evidence>
<keyword evidence="4 5" id="KW-0472">Membrane</keyword>
<evidence type="ECO:0000256" key="3">
    <source>
        <dbReference type="ARBA" id="ARBA00022989"/>
    </source>
</evidence>
<dbReference type="EMBL" id="MU251380">
    <property type="protein sequence ID" value="KAG9237779.1"/>
    <property type="molecule type" value="Genomic_DNA"/>
</dbReference>
<dbReference type="Pfam" id="PF00664">
    <property type="entry name" value="ABC_membrane"/>
    <property type="match status" value="1"/>
</dbReference>
<dbReference type="Proteomes" id="UP000824998">
    <property type="component" value="Unassembled WGS sequence"/>
</dbReference>
<keyword evidence="8" id="KW-1185">Reference proteome</keyword>
<dbReference type="GO" id="GO:0016020">
    <property type="term" value="C:membrane"/>
    <property type="evidence" value="ECO:0007669"/>
    <property type="project" value="UniProtKB-SubCell"/>
</dbReference>
<dbReference type="InterPro" id="IPR039421">
    <property type="entry name" value="Type_1_exporter"/>
</dbReference>
<comment type="caution">
    <text evidence="7">The sequence shown here is derived from an EMBL/GenBank/DDBJ whole genome shotgun (WGS) entry which is preliminary data.</text>
</comment>
<dbReference type="AlphaFoldDB" id="A0A9P8C8I0"/>
<feature type="transmembrane region" description="Helical" evidence="5">
    <location>
        <begin position="36"/>
        <end position="65"/>
    </location>
</feature>
<feature type="transmembrane region" description="Helical" evidence="5">
    <location>
        <begin position="141"/>
        <end position="160"/>
    </location>
</feature>
<keyword evidence="2 5" id="KW-0812">Transmembrane</keyword>
<reference evidence="7" key="1">
    <citation type="journal article" date="2021" name="IMA Fungus">
        <title>Genomic characterization of three marine fungi, including Emericellopsis atlantica sp. nov. with signatures of a generalist lifestyle and marine biomass degradation.</title>
        <authorList>
            <person name="Hagestad O.C."/>
            <person name="Hou L."/>
            <person name="Andersen J.H."/>
            <person name="Hansen E.H."/>
            <person name="Altermark B."/>
            <person name="Li C."/>
            <person name="Kuhnert E."/>
            <person name="Cox R.J."/>
            <person name="Crous P.W."/>
            <person name="Spatafora J.W."/>
            <person name="Lail K."/>
            <person name="Amirebrahimi M."/>
            <person name="Lipzen A."/>
            <person name="Pangilinan J."/>
            <person name="Andreopoulos W."/>
            <person name="Hayes R.D."/>
            <person name="Ng V."/>
            <person name="Grigoriev I.V."/>
            <person name="Jackson S.A."/>
            <person name="Sutton T.D.S."/>
            <person name="Dobson A.D.W."/>
            <person name="Rama T."/>
        </authorList>
    </citation>
    <scope>NUCLEOTIDE SEQUENCE</scope>
    <source>
        <strain evidence="7">TRa018bII</strain>
    </source>
</reference>
<accession>A0A9P8C8I0</accession>